<dbReference type="EC" id="3.6.4.13" evidence="1"/>
<keyword evidence="6" id="KW-0694">RNA-binding</keyword>
<evidence type="ECO:0000256" key="5">
    <source>
        <dbReference type="ARBA" id="ARBA00022840"/>
    </source>
</evidence>
<evidence type="ECO:0000256" key="2">
    <source>
        <dbReference type="ARBA" id="ARBA00022741"/>
    </source>
</evidence>
<dbReference type="AlphaFoldDB" id="A0A8X8ZJY0"/>
<evidence type="ECO:0000256" key="6">
    <source>
        <dbReference type="ARBA" id="ARBA00022884"/>
    </source>
</evidence>
<dbReference type="PANTHER" id="PTHR47958">
    <property type="entry name" value="ATP-DEPENDENT RNA HELICASE DBP3"/>
    <property type="match status" value="1"/>
</dbReference>
<dbReference type="GO" id="GO:0016787">
    <property type="term" value="F:hydrolase activity"/>
    <property type="evidence" value="ECO:0007669"/>
    <property type="project" value="UniProtKB-KW"/>
</dbReference>
<dbReference type="InterPro" id="IPR027417">
    <property type="entry name" value="P-loop_NTPase"/>
</dbReference>
<evidence type="ECO:0000256" key="3">
    <source>
        <dbReference type="ARBA" id="ARBA00022801"/>
    </source>
</evidence>
<evidence type="ECO:0000256" key="8">
    <source>
        <dbReference type="SAM" id="MobiDB-lite"/>
    </source>
</evidence>
<comment type="caution">
    <text evidence="11">The sequence shown here is derived from an EMBL/GenBank/DDBJ whole genome shotgun (WGS) entry which is preliminary data.</text>
</comment>
<gene>
    <name evidence="11" type="ORF">SASPL_131004</name>
</gene>
<feature type="domain" description="Helicase ATP-binding" evidence="9">
    <location>
        <begin position="250"/>
        <end position="403"/>
    </location>
</feature>
<dbReference type="Proteomes" id="UP000298416">
    <property type="component" value="Unassembled WGS sequence"/>
</dbReference>
<evidence type="ECO:0000256" key="1">
    <source>
        <dbReference type="ARBA" id="ARBA00012552"/>
    </source>
</evidence>
<evidence type="ECO:0000313" key="11">
    <source>
        <dbReference type="EMBL" id="KAG6408002.1"/>
    </source>
</evidence>
<dbReference type="SMART" id="SM00487">
    <property type="entry name" value="DEXDc"/>
    <property type="match status" value="1"/>
</dbReference>
<dbReference type="SUPFAM" id="SSF52540">
    <property type="entry name" value="P-loop containing nucleoside triphosphate hydrolases"/>
    <property type="match status" value="1"/>
</dbReference>
<dbReference type="InterPro" id="IPR014001">
    <property type="entry name" value="Helicase_ATP-bd"/>
</dbReference>
<evidence type="ECO:0000259" key="10">
    <source>
        <dbReference type="PROSITE" id="PS51194"/>
    </source>
</evidence>
<dbReference type="SMART" id="SM00490">
    <property type="entry name" value="HELICc"/>
    <property type="match status" value="1"/>
</dbReference>
<evidence type="ECO:0000259" key="9">
    <source>
        <dbReference type="PROSITE" id="PS51192"/>
    </source>
</evidence>
<dbReference type="GO" id="GO:0005524">
    <property type="term" value="F:ATP binding"/>
    <property type="evidence" value="ECO:0007669"/>
    <property type="project" value="UniProtKB-KW"/>
</dbReference>
<protein>
    <recommendedName>
        <fullName evidence="1">RNA helicase</fullName>
        <ecNumber evidence="1">3.6.4.13</ecNumber>
    </recommendedName>
</protein>
<dbReference type="Pfam" id="PF00271">
    <property type="entry name" value="Helicase_C"/>
    <property type="match status" value="1"/>
</dbReference>
<reference evidence="11" key="1">
    <citation type="submission" date="2018-01" db="EMBL/GenBank/DDBJ databases">
        <authorList>
            <person name="Mao J.F."/>
        </authorList>
    </citation>
    <scope>NUCLEOTIDE SEQUENCE</scope>
    <source>
        <strain evidence="11">Huo1</strain>
        <tissue evidence="11">Leaf</tissue>
    </source>
</reference>
<comment type="similarity">
    <text evidence="7">Belongs to the DEAD box helicase family.</text>
</comment>
<dbReference type="CDD" id="cd18787">
    <property type="entry name" value="SF2_C_DEAD"/>
    <property type="match status" value="1"/>
</dbReference>
<dbReference type="Gene3D" id="3.40.50.300">
    <property type="entry name" value="P-loop containing nucleotide triphosphate hydrolases"/>
    <property type="match status" value="2"/>
</dbReference>
<reference evidence="11" key="2">
    <citation type="submission" date="2020-08" db="EMBL/GenBank/DDBJ databases">
        <title>Plant Genome Project.</title>
        <authorList>
            <person name="Zhang R.-G."/>
        </authorList>
    </citation>
    <scope>NUCLEOTIDE SEQUENCE</scope>
    <source>
        <strain evidence="11">Huo1</strain>
        <tissue evidence="11">Leaf</tissue>
    </source>
</reference>
<dbReference type="Pfam" id="PF00270">
    <property type="entry name" value="DEAD"/>
    <property type="match status" value="2"/>
</dbReference>
<dbReference type="GO" id="GO:0003724">
    <property type="term" value="F:RNA helicase activity"/>
    <property type="evidence" value="ECO:0007669"/>
    <property type="project" value="UniProtKB-EC"/>
</dbReference>
<dbReference type="EMBL" id="PNBA02000011">
    <property type="protein sequence ID" value="KAG6408002.1"/>
    <property type="molecule type" value="Genomic_DNA"/>
</dbReference>
<evidence type="ECO:0000313" key="12">
    <source>
        <dbReference type="Proteomes" id="UP000298416"/>
    </source>
</evidence>
<sequence length="663" mass="74165">MSIQSRSADFLRMEETIRKAMGDLFSRLDESNRRRDQADRTYDQTLKELRDGFVALKVQNSELMVKLMTDNGGNSSAALTGSNTHAQCFSTRHLRWFYCEQLTPVSLLPTHIMPTIKSRRLFTSREWESKEDVVEWEIGKITECGEATEGEVSECGEAAEGKHFECGEATEEGNIGDEAMDDDSPLTSINAISGLTTKVNSVMVDVAEMCDAMCTATSFTTAEYRKTLAIRVLGFDVPRPVKTFEDCGFSVKLMKGRDIIGIAKMGSGKTASFVLPMIIHTTDQPKLAKEEGLIGVICAPTRELAHQMYLEAKKFSKSCGIRVAAVDGGMSKLDQFKELKTMLRATHLVLDEADRMFDLGFEPQIRSIVGQIRPDRPALFFSATRPRKVEKLVREILSDPVRVTVGEKLPVMIDEGGVLVFASKKAAVDEVEAQLLQRGLKVAAFHGDKDQSSRMEILQKSKYGIYHVLVATDVATQGLDIKSITYVVNFDIAKDMDMHVHRIGRIGRAWDKDRTAYTLITQKEARFAGELVNSLIAADQNVSSELMDLAMTDGRSRSKRDARKRGGKRAKGRGGNDPEYVSCLGKRIMCLMIHLMKSRDYVVKLHEETPMLQYSFEVLVADCSQLLHRRPFFKLSEVVLEFGNRGIGRRNEILADLYTDSGR</sequence>
<name>A0A8X8ZJY0_SALSN</name>
<accession>A0A8X8ZJY0</accession>
<keyword evidence="2 7" id="KW-0547">Nucleotide-binding</keyword>
<dbReference type="InterPro" id="IPR001650">
    <property type="entry name" value="Helicase_C-like"/>
</dbReference>
<dbReference type="PROSITE" id="PS00039">
    <property type="entry name" value="DEAD_ATP_HELICASE"/>
    <property type="match status" value="1"/>
</dbReference>
<keyword evidence="3 7" id="KW-0378">Hydrolase</keyword>
<dbReference type="InterPro" id="IPR011545">
    <property type="entry name" value="DEAD/DEAH_box_helicase_dom"/>
</dbReference>
<evidence type="ECO:0000256" key="7">
    <source>
        <dbReference type="RuleBase" id="RU000492"/>
    </source>
</evidence>
<keyword evidence="5 7" id="KW-0067">ATP-binding</keyword>
<dbReference type="GO" id="GO:0003723">
    <property type="term" value="F:RNA binding"/>
    <property type="evidence" value="ECO:0007669"/>
    <property type="project" value="UniProtKB-KW"/>
</dbReference>
<organism evidence="11">
    <name type="scientific">Salvia splendens</name>
    <name type="common">Scarlet sage</name>
    <dbReference type="NCBI Taxonomy" id="180675"/>
    <lineage>
        <taxon>Eukaryota</taxon>
        <taxon>Viridiplantae</taxon>
        <taxon>Streptophyta</taxon>
        <taxon>Embryophyta</taxon>
        <taxon>Tracheophyta</taxon>
        <taxon>Spermatophyta</taxon>
        <taxon>Magnoliopsida</taxon>
        <taxon>eudicotyledons</taxon>
        <taxon>Gunneridae</taxon>
        <taxon>Pentapetalae</taxon>
        <taxon>asterids</taxon>
        <taxon>lamiids</taxon>
        <taxon>Lamiales</taxon>
        <taxon>Lamiaceae</taxon>
        <taxon>Nepetoideae</taxon>
        <taxon>Mentheae</taxon>
        <taxon>Salviinae</taxon>
        <taxon>Salvia</taxon>
        <taxon>Salvia subgen. Calosphace</taxon>
        <taxon>core Calosphace</taxon>
    </lineage>
</organism>
<feature type="region of interest" description="Disordered" evidence="8">
    <location>
        <begin position="553"/>
        <end position="576"/>
    </location>
</feature>
<feature type="compositionally biased region" description="Basic residues" evidence="8">
    <location>
        <begin position="557"/>
        <end position="572"/>
    </location>
</feature>
<feature type="domain" description="Helicase C-terminal" evidence="10">
    <location>
        <begin position="405"/>
        <end position="550"/>
    </location>
</feature>
<dbReference type="PROSITE" id="PS51194">
    <property type="entry name" value="HELICASE_CTER"/>
    <property type="match status" value="1"/>
</dbReference>
<keyword evidence="4 7" id="KW-0347">Helicase</keyword>
<dbReference type="InterPro" id="IPR000629">
    <property type="entry name" value="RNA-helicase_DEAD-box_CS"/>
</dbReference>
<evidence type="ECO:0000256" key="4">
    <source>
        <dbReference type="ARBA" id="ARBA00022806"/>
    </source>
</evidence>
<dbReference type="PROSITE" id="PS51192">
    <property type="entry name" value="HELICASE_ATP_BIND_1"/>
    <property type="match status" value="1"/>
</dbReference>
<proteinExistence type="inferred from homology"/>
<keyword evidence="12" id="KW-1185">Reference proteome</keyword>